<dbReference type="Pfam" id="PF02348">
    <property type="entry name" value="CTP_transf_3"/>
    <property type="match status" value="1"/>
</dbReference>
<sequence>MIEGQRVLAVIPARGGSKGIPRKNLRVIAGRSLLEWTWRAAQGSAFLDRTILSSEDPEIIAAMRALGGDVPFVRPAELAADTTPGIDPLLHALDAVPERYDLVVLLQPTSPLRTAADIDGAIRLCVERGAPACVSVGPVGKSPHWTYRLHEDARLSPILPPIEGAARRQDLPAYVTLNGAVYVARTDWIKQTRRFVAPETVAFLMSRESSVDVDDEIDLLVCQELLRRRLAT</sequence>
<reference evidence="1 2" key="1">
    <citation type="submission" date="2018-05" db="EMBL/GenBank/DDBJ databases">
        <title>A metagenomic window into the 2 km-deep terrestrial subsurface aquifer revealed taxonomically and functionally diverse microbial community comprising novel uncultured bacterial lineages.</title>
        <authorList>
            <person name="Kadnikov V.V."/>
            <person name="Mardanov A.V."/>
            <person name="Beletsky A.V."/>
            <person name="Banks D."/>
            <person name="Pimenov N.V."/>
            <person name="Frank Y.A."/>
            <person name="Karnachuk O.V."/>
            <person name="Ravin N.V."/>
        </authorList>
    </citation>
    <scope>NUCLEOTIDE SEQUENCE [LARGE SCALE GENOMIC DNA]</scope>
    <source>
        <strain evidence="1">BY5</strain>
    </source>
</reference>
<organism evidence="1 2">
    <name type="scientific">Candidatus Ozemobacter sibiricus</name>
    <dbReference type="NCBI Taxonomy" id="2268124"/>
    <lineage>
        <taxon>Bacteria</taxon>
        <taxon>Candidatus Ozemobacteria</taxon>
        <taxon>Candidatus Ozemobacterales</taxon>
        <taxon>Candidatus Ozemobacteraceae</taxon>
        <taxon>Candidatus Ozemobacter</taxon>
    </lineage>
</organism>
<dbReference type="SUPFAM" id="SSF53448">
    <property type="entry name" value="Nucleotide-diphospho-sugar transferases"/>
    <property type="match status" value="1"/>
</dbReference>
<protein>
    <submittedName>
        <fullName evidence="1">N-Acetylneuraminate cytidylyltransferase</fullName>
    </submittedName>
</protein>
<dbReference type="PANTHER" id="PTHR21485:SF6">
    <property type="entry name" value="N-ACYLNEURAMINATE CYTIDYLYLTRANSFERASE-RELATED"/>
    <property type="match status" value="1"/>
</dbReference>
<comment type="caution">
    <text evidence="1">The sequence shown here is derived from an EMBL/GenBank/DDBJ whole genome shotgun (WGS) entry which is preliminary data.</text>
</comment>
<gene>
    <name evidence="1" type="ORF">OZSIB_3930</name>
</gene>
<dbReference type="CDD" id="cd02513">
    <property type="entry name" value="CMP-NeuAc_Synthase"/>
    <property type="match status" value="1"/>
</dbReference>
<dbReference type="PANTHER" id="PTHR21485">
    <property type="entry name" value="HAD SUPERFAMILY MEMBERS CMAS AND KDSC"/>
    <property type="match status" value="1"/>
</dbReference>
<accession>A0A367ZP22</accession>
<evidence type="ECO:0000313" key="1">
    <source>
        <dbReference type="EMBL" id="RCK79776.1"/>
    </source>
</evidence>
<dbReference type="InterPro" id="IPR050793">
    <property type="entry name" value="CMP-NeuNAc_synthase"/>
</dbReference>
<dbReference type="InterPro" id="IPR029044">
    <property type="entry name" value="Nucleotide-diphossugar_trans"/>
</dbReference>
<dbReference type="EMBL" id="QOQW01000010">
    <property type="protein sequence ID" value="RCK79776.1"/>
    <property type="molecule type" value="Genomic_DNA"/>
</dbReference>
<dbReference type="AlphaFoldDB" id="A0A367ZP22"/>
<keyword evidence="1" id="KW-0808">Transferase</keyword>
<dbReference type="GO" id="GO:0008781">
    <property type="term" value="F:N-acylneuraminate cytidylyltransferase activity"/>
    <property type="evidence" value="ECO:0007669"/>
    <property type="project" value="TreeGrafter"/>
</dbReference>
<proteinExistence type="predicted"/>
<keyword evidence="1" id="KW-0548">Nucleotidyltransferase</keyword>
<evidence type="ECO:0000313" key="2">
    <source>
        <dbReference type="Proteomes" id="UP000252355"/>
    </source>
</evidence>
<name>A0A367ZP22_9BACT</name>
<dbReference type="Proteomes" id="UP000252355">
    <property type="component" value="Unassembled WGS sequence"/>
</dbReference>
<dbReference type="Gene3D" id="3.90.550.10">
    <property type="entry name" value="Spore Coat Polysaccharide Biosynthesis Protein SpsA, Chain A"/>
    <property type="match status" value="1"/>
</dbReference>
<dbReference type="InterPro" id="IPR003329">
    <property type="entry name" value="Cytidylyl_trans"/>
</dbReference>